<keyword evidence="4 8" id="KW-0963">Cytoplasm</keyword>
<evidence type="ECO:0000256" key="8">
    <source>
        <dbReference type="HAMAP-Rule" id="MF_00473"/>
    </source>
</evidence>
<dbReference type="GO" id="GO:0006094">
    <property type="term" value="P:gluconeogenesis"/>
    <property type="evidence" value="ECO:0007669"/>
    <property type="project" value="UniProtKB-UniRule"/>
</dbReference>
<evidence type="ECO:0000313" key="10">
    <source>
        <dbReference type="EMBL" id="ELS58065.1"/>
    </source>
</evidence>
<protein>
    <recommendedName>
        <fullName evidence="8">Glucose-6-phosphate isomerase</fullName>
        <shortName evidence="8">GPI</shortName>
        <ecNumber evidence="8">5.3.1.9</ecNumber>
    </recommendedName>
    <alternativeName>
        <fullName evidence="8">Phosphoglucose isomerase</fullName>
        <shortName evidence="8">PGI</shortName>
    </alternativeName>
    <alternativeName>
        <fullName evidence="8">Phosphohexose isomerase</fullName>
        <shortName evidence="8">PHI</shortName>
    </alternativeName>
</protein>
<dbReference type="HAMAP" id="MF_00473">
    <property type="entry name" value="G6P_isomerase"/>
    <property type="match status" value="1"/>
</dbReference>
<comment type="pathway">
    <text evidence="8">Carbohydrate biosynthesis; gluconeogenesis.</text>
</comment>
<dbReference type="GO" id="GO:0005829">
    <property type="term" value="C:cytosol"/>
    <property type="evidence" value="ECO:0007669"/>
    <property type="project" value="TreeGrafter"/>
</dbReference>
<comment type="function">
    <text evidence="8">Catalyzes the reversible isomerization of glucose-6-phosphate to fructose-6-phosphate.</text>
</comment>
<evidence type="ECO:0000256" key="9">
    <source>
        <dbReference type="RuleBase" id="RU000612"/>
    </source>
</evidence>
<dbReference type="EMBL" id="AMLP01000040">
    <property type="protein sequence ID" value="ELS58065.1"/>
    <property type="molecule type" value="Genomic_DNA"/>
</dbReference>
<feature type="active site" description="Proton donor" evidence="8">
    <location>
        <position position="358"/>
    </location>
</feature>
<feature type="active site" evidence="8">
    <location>
        <position position="389"/>
    </location>
</feature>
<comment type="catalytic activity">
    <reaction evidence="7 8 9">
        <text>alpha-D-glucose 6-phosphate = beta-D-fructose 6-phosphate</text>
        <dbReference type="Rhea" id="RHEA:11816"/>
        <dbReference type="ChEBI" id="CHEBI:57634"/>
        <dbReference type="ChEBI" id="CHEBI:58225"/>
        <dbReference type="EC" id="5.3.1.9"/>
    </reaction>
</comment>
<sequence>MSETPKLTRRPEWTELEDHRSGPLLHPDLRELFAADPGRAQRYVVRVGDLRIDYSKNLVTDETLALLQELAAATDVFGLRDAMFRGERINVTEDRAVLHTALRAPRDAVVEVDGENVVPKVHAVLDKMSQFAGRVRSGGWTGHTGRRIRNVVNIGIGGSDLGPAMAYEVLRPFTERSLTFRFVSNVDGADLHEAVRDLDPAETLFIVASKTFTTIETITNATSARSWLLAGLGGDDKAVARHFVALSTNAEKVTEFGIDPDNMFEFWDWVGGRYSYDSAIGLSLMIAIGPERFREMLDGFHIVDEHFRTAPAEANAPLILGLLGIWYGNFLGAQSHAVLPYSHYLSKFTAYLQQLDMESNGKSVQRDGRPVDWQTGPVVWGTPGTNGQHAYYQLIHQGTKVIPADLIGFARPVDELSDELKAQHDLLMANLFAQGQALAFGKTADEVRAEGVAEEQVPHRTFRGNHPTTTILARELTPSVLGQLVALYEHKVFVQGAIWNIDSFDQWGVELGKVLAKRVEPALTDGADVPGLDPSTAALVAAYRELKEVH</sequence>
<dbReference type="EC" id="5.3.1.9" evidence="8"/>
<dbReference type="PATRIC" id="fig|1160705.3.peg.1062"/>
<keyword evidence="3 8" id="KW-0312">Gluconeogenesis</keyword>
<dbReference type="Gene3D" id="1.10.1390.10">
    <property type="match status" value="1"/>
</dbReference>
<feature type="active site" evidence="8">
    <location>
        <position position="513"/>
    </location>
</feature>
<dbReference type="FunFam" id="1.10.1390.10:FF:000001">
    <property type="entry name" value="Glucose-6-phosphate isomerase"/>
    <property type="match status" value="1"/>
</dbReference>
<dbReference type="InterPro" id="IPR001672">
    <property type="entry name" value="G6P_Isomerase"/>
</dbReference>
<dbReference type="GO" id="GO:0048029">
    <property type="term" value="F:monosaccharide binding"/>
    <property type="evidence" value="ECO:0007669"/>
    <property type="project" value="TreeGrafter"/>
</dbReference>
<comment type="caution">
    <text evidence="10">The sequence shown here is derived from an EMBL/GenBank/DDBJ whole genome shotgun (WGS) entry which is preliminary data.</text>
</comment>
<evidence type="ECO:0000256" key="4">
    <source>
        <dbReference type="ARBA" id="ARBA00022490"/>
    </source>
</evidence>
<dbReference type="Gene3D" id="3.40.50.10490">
    <property type="entry name" value="Glucose-6-phosphate isomerase like protein, domain 1"/>
    <property type="match status" value="2"/>
</dbReference>
<dbReference type="Pfam" id="PF00342">
    <property type="entry name" value="PGI"/>
    <property type="match status" value="1"/>
</dbReference>
<dbReference type="Proteomes" id="UP000011205">
    <property type="component" value="Unassembled WGS sequence"/>
</dbReference>
<dbReference type="RefSeq" id="WP_003996408.1">
    <property type="nucleotide sequence ID" value="NZ_AMLP01000040.1"/>
</dbReference>
<dbReference type="AlphaFoldDB" id="L8PNH6"/>
<dbReference type="InterPro" id="IPR046348">
    <property type="entry name" value="SIS_dom_sf"/>
</dbReference>
<evidence type="ECO:0000313" key="11">
    <source>
        <dbReference type="Proteomes" id="UP000011205"/>
    </source>
</evidence>
<gene>
    <name evidence="8" type="primary">pgi</name>
    <name evidence="10" type="ORF">STVIR_1063</name>
</gene>
<dbReference type="CDD" id="cd05015">
    <property type="entry name" value="SIS_PGI_1"/>
    <property type="match status" value="1"/>
</dbReference>
<evidence type="ECO:0000256" key="6">
    <source>
        <dbReference type="ARBA" id="ARBA00023235"/>
    </source>
</evidence>
<evidence type="ECO:0000256" key="2">
    <source>
        <dbReference type="ARBA" id="ARBA00006604"/>
    </source>
</evidence>
<dbReference type="InterPro" id="IPR035476">
    <property type="entry name" value="SIS_PGI_1"/>
</dbReference>
<dbReference type="NCBIfam" id="NF001211">
    <property type="entry name" value="PRK00179.1"/>
    <property type="match status" value="1"/>
</dbReference>
<organism evidence="10 11">
    <name type="scientific">Streptomyces viridochromogenes Tue57</name>
    <dbReference type="NCBI Taxonomy" id="1160705"/>
    <lineage>
        <taxon>Bacteria</taxon>
        <taxon>Bacillati</taxon>
        <taxon>Actinomycetota</taxon>
        <taxon>Actinomycetes</taxon>
        <taxon>Kitasatosporales</taxon>
        <taxon>Streptomycetaceae</taxon>
        <taxon>Streptomyces</taxon>
    </lineage>
</organism>
<dbReference type="GO" id="GO:0097367">
    <property type="term" value="F:carbohydrate derivative binding"/>
    <property type="evidence" value="ECO:0007669"/>
    <property type="project" value="InterPro"/>
</dbReference>
<evidence type="ECO:0000256" key="5">
    <source>
        <dbReference type="ARBA" id="ARBA00023152"/>
    </source>
</evidence>
<keyword evidence="6 8" id="KW-0413">Isomerase</keyword>
<dbReference type="PROSITE" id="PS00174">
    <property type="entry name" value="P_GLUCOSE_ISOMERASE_2"/>
    <property type="match status" value="1"/>
</dbReference>
<dbReference type="UniPathway" id="UPA00109">
    <property type="reaction ID" value="UER00181"/>
</dbReference>
<dbReference type="InterPro" id="IPR023096">
    <property type="entry name" value="G6P_Isomerase_C"/>
</dbReference>
<comment type="pathway">
    <text evidence="1 8 9">Carbohydrate degradation; glycolysis; D-glyceraldehyde 3-phosphate and glycerone phosphate from D-glucose: step 2/4.</text>
</comment>
<dbReference type="GO" id="GO:0051156">
    <property type="term" value="P:glucose 6-phosphate metabolic process"/>
    <property type="evidence" value="ECO:0007669"/>
    <property type="project" value="TreeGrafter"/>
</dbReference>
<dbReference type="PANTHER" id="PTHR11469">
    <property type="entry name" value="GLUCOSE-6-PHOSPHATE ISOMERASE"/>
    <property type="match status" value="1"/>
</dbReference>
<dbReference type="PROSITE" id="PS51463">
    <property type="entry name" value="P_GLUCOSE_ISOMERASE_3"/>
    <property type="match status" value="1"/>
</dbReference>
<evidence type="ECO:0000256" key="7">
    <source>
        <dbReference type="ARBA" id="ARBA00029321"/>
    </source>
</evidence>
<dbReference type="GO" id="GO:0004347">
    <property type="term" value="F:glucose-6-phosphate isomerase activity"/>
    <property type="evidence" value="ECO:0007669"/>
    <property type="project" value="UniProtKB-UniRule"/>
</dbReference>
<dbReference type="UniPathway" id="UPA00138"/>
<evidence type="ECO:0000256" key="1">
    <source>
        <dbReference type="ARBA" id="ARBA00004926"/>
    </source>
</evidence>
<dbReference type="InterPro" id="IPR035482">
    <property type="entry name" value="SIS_PGI_2"/>
</dbReference>
<dbReference type="FunFam" id="3.40.50.10490:FF:000018">
    <property type="entry name" value="Glucose-6-phosphate isomerase"/>
    <property type="match status" value="1"/>
</dbReference>
<comment type="similarity">
    <text evidence="2 8 9">Belongs to the GPI family.</text>
</comment>
<accession>L8PNH6</accession>
<dbReference type="CDD" id="cd05016">
    <property type="entry name" value="SIS_PGI_2"/>
    <property type="match status" value="1"/>
</dbReference>
<dbReference type="PANTHER" id="PTHR11469:SF1">
    <property type="entry name" value="GLUCOSE-6-PHOSPHATE ISOMERASE"/>
    <property type="match status" value="1"/>
</dbReference>
<dbReference type="GO" id="GO:0006096">
    <property type="term" value="P:glycolytic process"/>
    <property type="evidence" value="ECO:0007669"/>
    <property type="project" value="UniProtKB-UniRule"/>
</dbReference>
<keyword evidence="5 8" id="KW-0324">Glycolysis</keyword>
<dbReference type="InterPro" id="IPR018189">
    <property type="entry name" value="Phosphoglucose_isomerase_CS"/>
</dbReference>
<evidence type="ECO:0000256" key="3">
    <source>
        <dbReference type="ARBA" id="ARBA00022432"/>
    </source>
</evidence>
<dbReference type="SUPFAM" id="SSF53697">
    <property type="entry name" value="SIS domain"/>
    <property type="match status" value="1"/>
</dbReference>
<reference evidence="10 11" key="1">
    <citation type="journal article" date="2013" name="Genome Announc.">
        <title>Draft Genome Sequence of Streptomyces viridochromogenes Strain Tu57, Producer of Avilamycin.</title>
        <authorList>
            <person name="Gruning B.A."/>
            <person name="Erxleben A."/>
            <person name="Hahnlein A."/>
            <person name="Gunther S."/>
        </authorList>
    </citation>
    <scope>NUCLEOTIDE SEQUENCE [LARGE SCALE GENOMIC DNA]</scope>
    <source>
        <strain evidence="10 11">Tue57</strain>
    </source>
</reference>
<proteinExistence type="inferred from homology"/>
<comment type="subcellular location">
    <subcellularLocation>
        <location evidence="8">Cytoplasm</location>
    </subcellularLocation>
</comment>
<dbReference type="PRINTS" id="PR00662">
    <property type="entry name" value="G6PISOMERASE"/>
</dbReference>
<name>L8PNH6_STRVR</name>